<comment type="similarity">
    <text evidence="2 3">Belongs to the glutamine synthetase family.</text>
</comment>
<name>A0A5B8XCQ8_9RICK</name>
<reference evidence="5 6" key="1">
    <citation type="journal article" date="2019" name="ISME J.">
        <title>Deianiraea, an extracellular bacterium associated with the ciliate Paramecium, suggests an alternative scenario for the evolution of Rickettsiales.</title>
        <authorList>
            <person name="Castelli M."/>
            <person name="Sabaneyeva E."/>
            <person name="Lanzoni O."/>
            <person name="Lebedeva N."/>
            <person name="Floriano A.M."/>
            <person name="Gaiarsa S."/>
            <person name="Benken K."/>
            <person name="Modeo L."/>
            <person name="Bandi C."/>
            <person name="Potekhin A."/>
            <person name="Sassera D."/>
            <person name="Petroni G."/>
        </authorList>
    </citation>
    <scope>NUCLEOTIDE SEQUENCE [LARGE SCALE GENOMIC DNA]</scope>
    <source>
        <strain evidence="5">CyL4-1</strain>
    </source>
</reference>
<dbReference type="PROSITE" id="PS51987">
    <property type="entry name" value="GS_CATALYTIC"/>
    <property type="match status" value="1"/>
</dbReference>
<dbReference type="SUPFAM" id="SSF55931">
    <property type="entry name" value="Glutamine synthetase/guanido kinase"/>
    <property type="match status" value="1"/>
</dbReference>
<dbReference type="PANTHER" id="PTHR43785:SF12">
    <property type="entry name" value="TYPE-1 GLUTAMINE SYNTHETASE 2"/>
    <property type="match status" value="1"/>
</dbReference>
<evidence type="ECO:0000256" key="2">
    <source>
        <dbReference type="PROSITE-ProRule" id="PRU01331"/>
    </source>
</evidence>
<evidence type="ECO:0000256" key="1">
    <source>
        <dbReference type="ARBA" id="ARBA00022598"/>
    </source>
</evidence>
<dbReference type="InterPro" id="IPR014746">
    <property type="entry name" value="Gln_synth/guanido_kin_cat_dom"/>
</dbReference>
<keyword evidence="1" id="KW-0436">Ligase</keyword>
<evidence type="ECO:0000256" key="3">
    <source>
        <dbReference type="RuleBase" id="RU000384"/>
    </source>
</evidence>
<protein>
    <submittedName>
        <fullName evidence="5">Glutamine synthetase/gamma-glutamylputrescine synthetase</fullName>
    </submittedName>
</protein>
<dbReference type="EMBL" id="CP029077">
    <property type="protein sequence ID" value="QED22836.1"/>
    <property type="molecule type" value="Genomic_DNA"/>
</dbReference>
<dbReference type="Pfam" id="PF00120">
    <property type="entry name" value="Gln-synt_C"/>
    <property type="match status" value="1"/>
</dbReference>
<dbReference type="Gene3D" id="3.30.590.10">
    <property type="entry name" value="Glutamine synthetase/guanido kinase, catalytic domain"/>
    <property type="match status" value="1"/>
</dbReference>
<proteinExistence type="inferred from homology"/>
<dbReference type="InterPro" id="IPR008146">
    <property type="entry name" value="Gln_synth_cat_dom"/>
</dbReference>
<dbReference type="OrthoDB" id="9807095at2"/>
<evidence type="ECO:0000313" key="5">
    <source>
        <dbReference type="EMBL" id="QED22836.1"/>
    </source>
</evidence>
<dbReference type="Proteomes" id="UP000321934">
    <property type="component" value="Chromosome"/>
</dbReference>
<dbReference type="AlphaFoldDB" id="A0A5B8XCQ8"/>
<dbReference type="PANTHER" id="PTHR43785">
    <property type="entry name" value="GAMMA-GLUTAMYLPUTRESCINE SYNTHETASE"/>
    <property type="match status" value="1"/>
</dbReference>
<dbReference type="GO" id="GO:0004356">
    <property type="term" value="F:glutamine synthetase activity"/>
    <property type="evidence" value="ECO:0007669"/>
    <property type="project" value="InterPro"/>
</dbReference>
<sequence>MDYTKERNNLIDVWNISSSSLLTTLDIPEIFFQTGIEFEFYLVQKSDFALNPSEIKKPLPKEFQNYRKFSYKDDEIREFSSKIKDKMKEFDVNITDVESEDGKNQFEITFEKIPHVVACADGIVRFKKYACEIAESLGFYFITKAKPFAHDAGNSMHVNISLYNDKYSNIFQHFGNFSPLIKNAIGGIMENAKALVYLSAGDDENSYFRFTRPIFGQMHRNYPTNFSWGMNNRTCMIRLPYSKIMNMQDARIEFRMPCPDSNPYKLFCGLVYAITYGICNNLEPSEPIYGDAFDRKYDDLLEIIPKNLEDAKKMYIGSKVSSIIQGFIGDINKVLYIK</sequence>
<evidence type="ECO:0000259" key="4">
    <source>
        <dbReference type="PROSITE" id="PS51987"/>
    </source>
</evidence>
<dbReference type="SMART" id="SM01230">
    <property type="entry name" value="Gln-synt_C"/>
    <property type="match status" value="1"/>
</dbReference>
<organism evidence="5 6">
    <name type="scientific">Candidatus Deianiraea vastatrix</name>
    <dbReference type="NCBI Taxonomy" id="2163644"/>
    <lineage>
        <taxon>Bacteria</taxon>
        <taxon>Pseudomonadati</taxon>
        <taxon>Pseudomonadota</taxon>
        <taxon>Alphaproteobacteria</taxon>
        <taxon>Rickettsiales</taxon>
        <taxon>Candidatus Deianiraeaceae</taxon>
        <taxon>Candidatus Deianiraea</taxon>
    </lineage>
</organism>
<gene>
    <name evidence="5" type="ORF">Deia_00022</name>
</gene>
<accession>A0A5B8XCQ8</accession>
<keyword evidence="6" id="KW-1185">Reference proteome</keyword>
<feature type="domain" description="GS catalytic" evidence="4">
    <location>
        <begin position="6"/>
        <end position="338"/>
    </location>
</feature>
<evidence type="ECO:0000313" key="6">
    <source>
        <dbReference type="Proteomes" id="UP000321934"/>
    </source>
</evidence>
<dbReference type="RefSeq" id="WP_146820148.1">
    <property type="nucleotide sequence ID" value="NZ_CP029077.1"/>
</dbReference>